<comment type="caution">
    <text evidence="1">The sequence shown here is derived from an EMBL/GenBank/DDBJ whole genome shotgun (WGS) entry which is preliminary data.</text>
</comment>
<sequence length="239" mass="26256">MTRKLTVSIILTVIAALAVSITGFAVTPTPQGFDKYIVYMAAGRYNADLAPVEGDLSMWYHKDVMGRSDEEIAEVLAEADAYFEKQFGPGLPSAMPFAVDPREEYRAYVSSGEEVPSEGWVIRDGGFMIMVMEDTVLYGEYGGEQGKLVPAGSMLVYGEYNIDRTPSGKDPMIIHYHSASPIIMHPYEPGFKFDCIIISEEFGIGRAQGVSSPLIVDGMRQANIRTQLTFSAYGPSVQH</sequence>
<name>A0A7C1GQ34_9BACT</name>
<gene>
    <name evidence="1" type="ORF">ENN47_03350</name>
</gene>
<dbReference type="Proteomes" id="UP000886198">
    <property type="component" value="Unassembled WGS sequence"/>
</dbReference>
<dbReference type="EMBL" id="DSBT01000100">
    <property type="protein sequence ID" value="HDP77219.1"/>
    <property type="molecule type" value="Genomic_DNA"/>
</dbReference>
<dbReference type="AlphaFoldDB" id="A0A7C1GQ34"/>
<protein>
    <submittedName>
        <fullName evidence="1">Uncharacterized protein</fullName>
    </submittedName>
</protein>
<accession>A0A7C1GQ34</accession>
<proteinExistence type="predicted"/>
<organism evidence="1">
    <name type="scientific">Mesotoga infera</name>
    <dbReference type="NCBI Taxonomy" id="1236046"/>
    <lineage>
        <taxon>Bacteria</taxon>
        <taxon>Thermotogati</taxon>
        <taxon>Thermotogota</taxon>
        <taxon>Thermotogae</taxon>
        <taxon>Kosmotogales</taxon>
        <taxon>Kosmotogaceae</taxon>
        <taxon>Mesotoga</taxon>
    </lineage>
</organism>
<evidence type="ECO:0000313" key="1">
    <source>
        <dbReference type="EMBL" id="HDP77219.1"/>
    </source>
</evidence>
<reference evidence="1" key="1">
    <citation type="journal article" date="2020" name="mSystems">
        <title>Genome- and Community-Level Interaction Insights into Carbon Utilization and Element Cycling Functions of Hydrothermarchaeota in Hydrothermal Sediment.</title>
        <authorList>
            <person name="Zhou Z."/>
            <person name="Liu Y."/>
            <person name="Xu W."/>
            <person name="Pan J."/>
            <person name="Luo Z.H."/>
            <person name="Li M."/>
        </authorList>
    </citation>
    <scope>NUCLEOTIDE SEQUENCE [LARGE SCALE GENOMIC DNA]</scope>
    <source>
        <strain evidence="1">SpSt-1179</strain>
    </source>
</reference>